<dbReference type="SUPFAM" id="SSF52172">
    <property type="entry name" value="CheY-like"/>
    <property type="match status" value="1"/>
</dbReference>
<dbReference type="Pfam" id="PF02954">
    <property type="entry name" value="HTH_8"/>
    <property type="match status" value="1"/>
</dbReference>
<dbReference type="SUPFAM" id="SSF46689">
    <property type="entry name" value="Homeodomain-like"/>
    <property type="match status" value="1"/>
</dbReference>
<dbReference type="PANTHER" id="PTHR32071">
    <property type="entry name" value="TRANSCRIPTIONAL REGULATORY PROTEIN"/>
    <property type="match status" value="1"/>
</dbReference>
<dbReference type="RefSeq" id="WP_138286643.1">
    <property type="nucleotide sequence ID" value="NZ_CP058350.1"/>
</dbReference>
<dbReference type="SMART" id="SM00448">
    <property type="entry name" value="REC"/>
    <property type="match status" value="1"/>
</dbReference>
<keyword evidence="4" id="KW-0805">Transcription regulation</keyword>
<dbReference type="InterPro" id="IPR002197">
    <property type="entry name" value="HTH_Fis"/>
</dbReference>
<dbReference type="InterPro" id="IPR001789">
    <property type="entry name" value="Sig_transdc_resp-reg_receiver"/>
</dbReference>
<evidence type="ECO:0000256" key="6">
    <source>
        <dbReference type="PROSITE-ProRule" id="PRU00169"/>
    </source>
</evidence>
<organism evidence="9 10">
    <name type="scientific">Peteryoungia desertarenae</name>
    <dbReference type="NCBI Taxonomy" id="1813451"/>
    <lineage>
        <taxon>Bacteria</taxon>
        <taxon>Pseudomonadati</taxon>
        <taxon>Pseudomonadota</taxon>
        <taxon>Alphaproteobacteria</taxon>
        <taxon>Hyphomicrobiales</taxon>
        <taxon>Rhizobiaceae</taxon>
        <taxon>Peteryoungia</taxon>
    </lineage>
</organism>
<sequence length="452" mass="48973">MSETMSGARILVVEDDVTLGESLRQRLQLEGFKVKWARTAGEAHSALSGPAPDIILSDIRLPDGDGETVMREHFASFGLVPVIFMTAYGDIDQAVRLVRDGALDYVSKPFDLDRLVDTLQGIGQRKAGAAGDLGHAYSGSPAIEKIGRTLARAAEIDLPVLLLGETGTGKEVAARHVHEAGPRKNLPFVAVNCGALPSDLADSLLFGHERGSFTGASAMHRGYCEESGAGTLFLDEIGELSPLLQVKLLRVLESREFRRLGGSETRRFEARLVCATNRNLEAMVAEGGFREDLWFRINVIACTLPPLRERRDEIPSLLGRLVVAAATKMGRGDLTIEPEAQEATVRHGWPGNFRELINRIDRAVALADGPAITAEDLFPEGVPGAVALSLPELADPGSSLSDVRDAAERQHIVAALARAQGSHKEAAESLGISRTTLWEKMRRLQIKRDDEE</sequence>
<feature type="domain" description="Response regulatory" evidence="8">
    <location>
        <begin position="9"/>
        <end position="123"/>
    </location>
</feature>
<dbReference type="InterPro" id="IPR009057">
    <property type="entry name" value="Homeodomain-like_sf"/>
</dbReference>
<dbReference type="InterPro" id="IPR058031">
    <property type="entry name" value="AAA_lid_NorR"/>
</dbReference>
<reference evidence="9 10" key="1">
    <citation type="submission" date="2020-06" db="EMBL/GenBank/DDBJ databases">
        <title>Genome sequence of Rhizobium sp strain ADMK78.</title>
        <authorList>
            <person name="Rahi P."/>
        </authorList>
    </citation>
    <scope>NUCLEOTIDE SEQUENCE [LARGE SCALE GENOMIC DNA]</scope>
    <source>
        <strain evidence="9 10">ADMK78</strain>
    </source>
</reference>
<keyword evidence="6" id="KW-0597">Phosphoprotein</keyword>
<dbReference type="Proteomes" id="UP000308530">
    <property type="component" value="Chromosome"/>
</dbReference>
<dbReference type="InterPro" id="IPR027417">
    <property type="entry name" value="P-loop_NTPase"/>
</dbReference>
<dbReference type="EMBL" id="CP058350">
    <property type="protein sequence ID" value="QLF71000.1"/>
    <property type="molecule type" value="Genomic_DNA"/>
</dbReference>
<evidence type="ECO:0000256" key="3">
    <source>
        <dbReference type="ARBA" id="ARBA00023012"/>
    </source>
</evidence>
<name>A0ABX6QR34_9HYPH</name>
<feature type="domain" description="Sigma-54 factor interaction" evidence="7">
    <location>
        <begin position="136"/>
        <end position="365"/>
    </location>
</feature>
<dbReference type="InterPro" id="IPR003593">
    <property type="entry name" value="AAA+_ATPase"/>
</dbReference>
<evidence type="ECO:0000313" key="10">
    <source>
        <dbReference type="Proteomes" id="UP000308530"/>
    </source>
</evidence>
<dbReference type="Pfam" id="PF00158">
    <property type="entry name" value="Sigma54_activat"/>
    <property type="match status" value="1"/>
</dbReference>
<dbReference type="InterPro" id="IPR011006">
    <property type="entry name" value="CheY-like_superfamily"/>
</dbReference>
<dbReference type="PANTHER" id="PTHR32071:SF122">
    <property type="entry name" value="SIGMA FACTOR"/>
    <property type="match status" value="1"/>
</dbReference>
<evidence type="ECO:0000256" key="1">
    <source>
        <dbReference type="ARBA" id="ARBA00022741"/>
    </source>
</evidence>
<dbReference type="Gene3D" id="1.10.10.60">
    <property type="entry name" value="Homeodomain-like"/>
    <property type="match status" value="1"/>
</dbReference>
<gene>
    <name evidence="9" type="ORF">FE840_016395</name>
</gene>
<dbReference type="PROSITE" id="PS50045">
    <property type="entry name" value="SIGMA54_INTERACT_4"/>
    <property type="match status" value="1"/>
</dbReference>
<dbReference type="SUPFAM" id="SSF52540">
    <property type="entry name" value="P-loop containing nucleoside triphosphate hydrolases"/>
    <property type="match status" value="1"/>
</dbReference>
<dbReference type="Gene3D" id="1.10.8.60">
    <property type="match status" value="1"/>
</dbReference>
<dbReference type="Gene3D" id="3.40.50.300">
    <property type="entry name" value="P-loop containing nucleotide triphosphate hydrolases"/>
    <property type="match status" value="1"/>
</dbReference>
<dbReference type="InterPro" id="IPR002078">
    <property type="entry name" value="Sigma_54_int"/>
</dbReference>
<keyword evidence="3" id="KW-0902">Two-component regulatory system</keyword>
<keyword evidence="5" id="KW-0804">Transcription</keyword>
<evidence type="ECO:0000259" key="7">
    <source>
        <dbReference type="PROSITE" id="PS50045"/>
    </source>
</evidence>
<dbReference type="PROSITE" id="PS50110">
    <property type="entry name" value="RESPONSE_REGULATORY"/>
    <property type="match status" value="1"/>
</dbReference>
<dbReference type="SMART" id="SM00382">
    <property type="entry name" value="AAA"/>
    <property type="match status" value="1"/>
</dbReference>
<evidence type="ECO:0000256" key="2">
    <source>
        <dbReference type="ARBA" id="ARBA00022840"/>
    </source>
</evidence>
<dbReference type="Pfam" id="PF25601">
    <property type="entry name" value="AAA_lid_14"/>
    <property type="match status" value="1"/>
</dbReference>
<evidence type="ECO:0000313" key="9">
    <source>
        <dbReference type="EMBL" id="QLF71000.1"/>
    </source>
</evidence>
<proteinExistence type="predicted"/>
<keyword evidence="1" id="KW-0547">Nucleotide-binding</keyword>
<keyword evidence="10" id="KW-1185">Reference proteome</keyword>
<protein>
    <submittedName>
        <fullName evidence="9">Sigma-54-dependent Fis family transcriptional regulator</fullName>
    </submittedName>
</protein>
<dbReference type="Gene3D" id="3.40.50.2300">
    <property type="match status" value="1"/>
</dbReference>
<evidence type="ECO:0000259" key="8">
    <source>
        <dbReference type="PROSITE" id="PS50110"/>
    </source>
</evidence>
<accession>A0ABX6QR34</accession>
<evidence type="ECO:0000256" key="4">
    <source>
        <dbReference type="ARBA" id="ARBA00023015"/>
    </source>
</evidence>
<dbReference type="Pfam" id="PF00072">
    <property type="entry name" value="Response_reg"/>
    <property type="match status" value="1"/>
</dbReference>
<dbReference type="CDD" id="cd00009">
    <property type="entry name" value="AAA"/>
    <property type="match status" value="1"/>
</dbReference>
<evidence type="ECO:0000256" key="5">
    <source>
        <dbReference type="ARBA" id="ARBA00023163"/>
    </source>
</evidence>
<keyword evidence="2" id="KW-0067">ATP-binding</keyword>
<feature type="modified residue" description="4-aspartylphosphate" evidence="6">
    <location>
        <position position="58"/>
    </location>
</feature>
<dbReference type="PRINTS" id="PR01590">
    <property type="entry name" value="HTHFIS"/>
</dbReference>